<dbReference type="Pfam" id="PF20109">
    <property type="entry name" value="Trans_reg_dom"/>
    <property type="match status" value="1"/>
</dbReference>
<organism evidence="2 3">
    <name type="scientific">Ralstonia pickettii</name>
    <name type="common">Burkholderia pickettii</name>
    <dbReference type="NCBI Taxonomy" id="329"/>
    <lineage>
        <taxon>Bacteria</taxon>
        <taxon>Pseudomonadati</taxon>
        <taxon>Pseudomonadota</taxon>
        <taxon>Betaproteobacteria</taxon>
        <taxon>Burkholderiales</taxon>
        <taxon>Burkholderiaceae</taxon>
        <taxon>Ralstonia</taxon>
    </lineage>
</organism>
<gene>
    <name evidence="2" type="ORF">R38712_02533</name>
</gene>
<evidence type="ECO:0000313" key="2">
    <source>
        <dbReference type="EMBL" id="CAJ0724922.1"/>
    </source>
</evidence>
<comment type="caution">
    <text evidence="2">The sequence shown here is derived from an EMBL/GenBank/DDBJ whole genome shotgun (WGS) entry which is preliminary data.</text>
</comment>
<reference evidence="2 3" key="1">
    <citation type="submission" date="2023-07" db="EMBL/GenBank/DDBJ databases">
        <authorList>
            <person name="Peeters C."/>
        </authorList>
    </citation>
    <scope>NUCLEOTIDE SEQUENCE [LARGE SCALE GENOMIC DNA]</scope>
    <source>
        <strain evidence="2 3">R-38712</strain>
    </source>
</reference>
<protein>
    <recommendedName>
        <fullName evidence="1">Transcriptional regulator-like domain-containing protein</fullName>
    </recommendedName>
</protein>
<dbReference type="EMBL" id="CATWFT010000006">
    <property type="protein sequence ID" value="CAJ0724922.1"/>
    <property type="molecule type" value="Genomic_DNA"/>
</dbReference>
<proteinExistence type="predicted"/>
<dbReference type="RefSeq" id="WP_012761696.1">
    <property type="nucleotide sequence ID" value="NZ_CATWFT010000006.1"/>
</dbReference>
<evidence type="ECO:0000259" key="1">
    <source>
        <dbReference type="Pfam" id="PF20109"/>
    </source>
</evidence>
<keyword evidence="3" id="KW-1185">Reference proteome</keyword>
<dbReference type="Proteomes" id="UP001189303">
    <property type="component" value="Unassembled WGS sequence"/>
</dbReference>
<evidence type="ECO:0000313" key="3">
    <source>
        <dbReference type="Proteomes" id="UP001189303"/>
    </source>
</evidence>
<sequence>MPDFPIPPIVFNMPDDTDWTSPDHYPARNETTAQRWAWEFLRRSARYDAAYQRLQQILHDVDVEDVSDRVYANSEVDRFCLMWQIAKPLDSATAWDDLDCKTQLNLIGPPPLKAVLPALSHLRATDEVEIGLITDETVPMLQSQVLVRLSVGADPILQVKEVTRILEELRQRIPVRVGSGEEKASLYDYAAPLRYVRLAPGLVAKRGGDIINEITFWAYGRTRFRVTTPLRLHLALRTLDAMAQAREIRRDELGEDESFFGEDGKEDTGAKRRWLCEYPFGESADEWVRPLSQHIAETLRKECPWLDPRRINDASVREWMRMARYYVLEQGYVQVAMSKLRTGADH</sequence>
<accession>A0ABN9I5F9</accession>
<dbReference type="InterPro" id="IPR045465">
    <property type="entry name" value="Trans_reg_dom"/>
</dbReference>
<name>A0ABN9I5F9_RALPI</name>
<feature type="domain" description="Transcriptional regulator-like" evidence="1">
    <location>
        <begin position="18"/>
        <end position="68"/>
    </location>
</feature>